<dbReference type="Pfam" id="PF06074">
    <property type="entry name" value="Portal_Mu"/>
    <property type="match status" value="1"/>
</dbReference>
<evidence type="ECO:0000256" key="1">
    <source>
        <dbReference type="SAM" id="MobiDB-lite"/>
    </source>
</evidence>
<dbReference type="EMBL" id="LAZR01050191">
    <property type="protein sequence ID" value="KKK87912.1"/>
    <property type="molecule type" value="Genomic_DNA"/>
</dbReference>
<proteinExistence type="predicted"/>
<dbReference type="InterPro" id="IPR009279">
    <property type="entry name" value="Portal_Mu"/>
</dbReference>
<evidence type="ECO:0000313" key="2">
    <source>
        <dbReference type="EMBL" id="KKK87912.1"/>
    </source>
</evidence>
<accession>A0A0F8Z2F5</accession>
<sequence length="423" mass="47486">EGQLETGERDNLRAVLKNLQNATSLTIPKNVSFEFILPKDPETFSNAIQSRNMSIARALLVPSLLGFGEETSTGSQARAKIQMEAWWLILDSVASSVADTLNEQLFRQLAWWNFGTLDYPLFTFEALTQEQKDRFAKQWIEAVDKGVVVNTFEDESRMRDMLHFSSREEDDLGLPQQVPSPDQPANQEIPPGSNPLETATAGLASALEDRKPNLRPQSSMPQHLKFEHRTDFTAINQTLYQDVSTAFGVDTFAAIDDVWNLFVDEMLADDPWTLDTVNRIKAPDNAMNLLQDALQRHIPRAFDLGRFSAFEDINVAKADVGLEPLRSVENPKPIDQIAMSLIARYELESKDYALDLETAEQYLDVKILEMVGHIVNDQMLAAVKFAIINGLRTEQSIQEMINSAMSVLEPIIGKRDSNGNVIT</sequence>
<feature type="region of interest" description="Disordered" evidence="1">
    <location>
        <begin position="169"/>
        <end position="198"/>
    </location>
</feature>
<feature type="non-terminal residue" evidence="2">
    <location>
        <position position="423"/>
    </location>
</feature>
<feature type="non-terminal residue" evidence="2">
    <location>
        <position position="1"/>
    </location>
</feature>
<reference evidence="2" key="1">
    <citation type="journal article" date="2015" name="Nature">
        <title>Complex archaea that bridge the gap between prokaryotes and eukaryotes.</title>
        <authorList>
            <person name="Spang A."/>
            <person name="Saw J.H."/>
            <person name="Jorgensen S.L."/>
            <person name="Zaremba-Niedzwiedzka K."/>
            <person name="Martijn J."/>
            <person name="Lind A.E."/>
            <person name="van Eijk R."/>
            <person name="Schleper C."/>
            <person name="Guy L."/>
            <person name="Ettema T.J."/>
        </authorList>
    </citation>
    <scope>NUCLEOTIDE SEQUENCE</scope>
</reference>
<name>A0A0F8Z2F5_9ZZZZ</name>
<feature type="compositionally biased region" description="Polar residues" evidence="1">
    <location>
        <begin position="177"/>
        <end position="186"/>
    </location>
</feature>
<comment type="caution">
    <text evidence="2">The sequence shown here is derived from an EMBL/GenBank/DDBJ whole genome shotgun (WGS) entry which is preliminary data.</text>
</comment>
<protein>
    <submittedName>
        <fullName evidence="2">Uncharacterized protein</fullName>
    </submittedName>
</protein>
<dbReference type="AlphaFoldDB" id="A0A0F8Z2F5"/>
<organism evidence="2">
    <name type="scientific">marine sediment metagenome</name>
    <dbReference type="NCBI Taxonomy" id="412755"/>
    <lineage>
        <taxon>unclassified sequences</taxon>
        <taxon>metagenomes</taxon>
        <taxon>ecological metagenomes</taxon>
    </lineage>
</organism>
<gene>
    <name evidence="2" type="ORF">LCGC14_2748480</name>
</gene>